<proteinExistence type="predicted"/>
<name>A0A7W6RFL2_9PROT</name>
<dbReference type="PANTHER" id="PTHR13887">
    <property type="entry name" value="GLUTATHIONE S-TRANSFERASE KAPPA"/>
    <property type="match status" value="1"/>
</dbReference>
<comment type="caution">
    <text evidence="2">The sequence shown here is derived from an EMBL/GenBank/DDBJ whole genome shotgun (WGS) entry which is preliminary data.</text>
</comment>
<keyword evidence="2" id="KW-0413">Isomerase</keyword>
<dbReference type="Proteomes" id="UP000554286">
    <property type="component" value="Unassembled WGS sequence"/>
</dbReference>
<dbReference type="EMBL" id="JACIGK010000031">
    <property type="protein sequence ID" value="MBB4267670.1"/>
    <property type="molecule type" value="Genomic_DNA"/>
</dbReference>
<dbReference type="InterPro" id="IPR001853">
    <property type="entry name" value="DSBA-like_thioredoxin_dom"/>
</dbReference>
<evidence type="ECO:0000313" key="2">
    <source>
        <dbReference type="EMBL" id="MBB4267670.1"/>
    </source>
</evidence>
<dbReference type="GO" id="GO:0016491">
    <property type="term" value="F:oxidoreductase activity"/>
    <property type="evidence" value="ECO:0007669"/>
    <property type="project" value="InterPro"/>
</dbReference>
<keyword evidence="3" id="KW-1185">Reference proteome</keyword>
<gene>
    <name evidence="2" type="ORF">GGD89_003317</name>
</gene>
<feature type="domain" description="DSBA-like thioredoxin" evidence="1">
    <location>
        <begin position="3"/>
        <end position="202"/>
    </location>
</feature>
<dbReference type="AlphaFoldDB" id="A0A7W6RFL2"/>
<dbReference type="GO" id="GO:0016853">
    <property type="term" value="F:isomerase activity"/>
    <property type="evidence" value="ECO:0007669"/>
    <property type="project" value="UniProtKB-KW"/>
</dbReference>
<dbReference type="CDD" id="cd03024">
    <property type="entry name" value="DsbA_FrnE"/>
    <property type="match status" value="1"/>
</dbReference>
<evidence type="ECO:0000313" key="3">
    <source>
        <dbReference type="Proteomes" id="UP000554286"/>
    </source>
</evidence>
<dbReference type="PANTHER" id="PTHR13887:SF41">
    <property type="entry name" value="THIOREDOXIN SUPERFAMILY PROTEIN"/>
    <property type="match status" value="1"/>
</dbReference>
<dbReference type="InterPro" id="IPR036249">
    <property type="entry name" value="Thioredoxin-like_sf"/>
</dbReference>
<dbReference type="RefSeq" id="WP_184047446.1">
    <property type="nucleotide sequence ID" value="NZ_JACIGK010000031.1"/>
</dbReference>
<dbReference type="Gene3D" id="3.40.30.10">
    <property type="entry name" value="Glutaredoxin"/>
    <property type="match status" value="1"/>
</dbReference>
<protein>
    <submittedName>
        <fullName evidence="2">Putative DsbA family dithiol-disulfide isomerase</fullName>
    </submittedName>
</protein>
<organism evidence="2 3">
    <name type="scientific">Roseospira visakhapatnamensis</name>
    <dbReference type="NCBI Taxonomy" id="390880"/>
    <lineage>
        <taxon>Bacteria</taxon>
        <taxon>Pseudomonadati</taxon>
        <taxon>Pseudomonadota</taxon>
        <taxon>Alphaproteobacteria</taxon>
        <taxon>Rhodospirillales</taxon>
        <taxon>Rhodospirillaceae</taxon>
        <taxon>Roseospira</taxon>
    </lineage>
</organism>
<reference evidence="2 3" key="1">
    <citation type="submission" date="2020-08" db="EMBL/GenBank/DDBJ databases">
        <title>Genome sequencing of Purple Non-Sulfur Bacteria from various extreme environments.</title>
        <authorList>
            <person name="Mayer M."/>
        </authorList>
    </citation>
    <scope>NUCLEOTIDE SEQUENCE [LARGE SCALE GENOMIC DNA]</scope>
    <source>
        <strain evidence="2 3">JA131</strain>
    </source>
</reference>
<sequence>MRIDIVFDTVCPWCFVGQRRLDQALAQRPGLAVEVRHHPFLLNPDMPAGGIDRRLYLDRKFGGAHRARRVLDAVTLAGRSAGIAFNFEAIRRMPNSVDSHRLLLAAGQGPLAGRLLDTVFRAYFQHGEDIGDRRILRRLASEAGLCAERLEAELGTSSGVVEVMAANSRAHAMGVAGVPTFIFDHAYAVAGAQEPDVLLRLIDLALETGVKVPVTVG</sequence>
<accession>A0A7W6RFL2</accession>
<dbReference type="SUPFAM" id="SSF52833">
    <property type="entry name" value="Thioredoxin-like"/>
    <property type="match status" value="1"/>
</dbReference>
<evidence type="ECO:0000259" key="1">
    <source>
        <dbReference type="Pfam" id="PF01323"/>
    </source>
</evidence>
<dbReference type="Pfam" id="PF01323">
    <property type="entry name" value="DSBA"/>
    <property type="match status" value="1"/>
</dbReference>